<accession>V2UW05</accession>
<dbReference type="Pfam" id="PF10127">
    <property type="entry name" value="RlaP"/>
    <property type="match status" value="1"/>
</dbReference>
<reference evidence="1 2" key="1">
    <citation type="submission" date="2013-10" db="EMBL/GenBank/DDBJ databases">
        <title>The Genome Sequence of Acinetobacter brisouii CIP 110357.</title>
        <authorList>
            <consortium name="The Broad Institute Genomics Platform"/>
            <consortium name="The Broad Institute Genome Sequencing Center for Infectious Disease"/>
            <person name="Cerqueira G."/>
            <person name="Feldgarden M."/>
            <person name="Courvalin P."/>
            <person name="Grillot-Courvalin C."/>
            <person name="Clermont D."/>
            <person name="Rocha E."/>
            <person name="Yoon E.-J."/>
            <person name="Nemec A."/>
            <person name="Young S.K."/>
            <person name="Zeng Q."/>
            <person name="Gargeya S."/>
            <person name="Fitzgerald M."/>
            <person name="Abouelleil A."/>
            <person name="Alvarado L."/>
            <person name="Berlin A.M."/>
            <person name="Chapman S.B."/>
            <person name="Gainer-Dewar J."/>
            <person name="Goldberg J."/>
            <person name="Gnerre S."/>
            <person name="Griggs A."/>
            <person name="Gujja S."/>
            <person name="Hansen M."/>
            <person name="Howarth C."/>
            <person name="Imamovic A."/>
            <person name="Ireland A."/>
            <person name="Larimer J."/>
            <person name="McCowan C."/>
            <person name="Murphy C."/>
            <person name="Pearson M."/>
            <person name="Poon T.W."/>
            <person name="Priest M."/>
            <person name="Roberts A."/>
            <person name="Saif S."/>
            <person name="Shea T."/>
            <person name="Sykes S."/>
            <person name="Wortman J."/>
            <person name="Nusbaum C."/>
            <person name="Birren B."/>
        </authorList>
    </citation>
    <scope>NUCLEOTIDE SEQUENCE [LARGE SCALE GENOMIC DNA]</scope>
    <source>
        <strain evidence="1 2">CIP 110357</strain>
    </source>
</reference>
<dbReference type="PANTHER" id="PTHR34817:SF1">
    <property type="entry name" value="NUCLEOTIDYLTRANSFERASE"/>
    <property type="match status" value="1"/>
</dbReference>
<dbReference type="InterPro" id="IPR018775">
    <property type="entry name" value="RlaP"/>
</dbReference>
<dbReference type="AlphaFoldDB" id="V2UW05"/>
<dbReference type="Proteomes" id="UP000018418">
    <property type="component" value="Unassembled WGS sequence"/>
</dbReference>
<evidence type="ECO:0008006" key="3">
    <source>
        <dbReference type="Google" id="ProtNLM"/>
    </source>
</evidence>
<dbReference type="RefSeq" id="WP_004899164.1">
    <property type="nucleotide sequence ID" value="NZ_BBTI01000003.1"/>
</dbReference>
<dbReference type="OrthoDB" id="9796845at2"/>
<evidence type="ECO:0000313" key="1">
    <source>
        <dbReference type="EMBL" id="ESK52825.1"/>
    </source>
</evidence>
<gene>
    <name evidence="1" type="ORF">P255_00217</name>
</gene>
<proteinExistence type="predicted"/>
<organism evidence="1 2">
    <name type="scientific">Acinetobacter brisouii CIP 110357</name>
    <dbReference type="NCBI Taxonomy" id="1341683"/>
    <lineage>
        <taxon>Bacteria</taxon>
        <taxon>Pseudomonadati</taxon>
        <taxon>Pseudomonadota</taxon>
        <taxon>Gammaproteobacteria</taxon>
        <taxon>Moraxellales</taxon>
        <taxon>Moraxellaceae</taxon>
        <taxon>Acinetobacter</taxon>
    </lineage>
</organism>
<dbReference type="HOGENOM" id="CLU_084690_1_0_6"/>
<sequence>MNIEKNIQQLFEQRQDIPLFYIESGSRLWGMASPDSDYDVRGFHLPSKAQYFDYKKHRDLIEIMDGDFDFVSYDLDKMFGLLAKSNPTVLEWVRAHIEYLNAVPEWDEFRQGLLERIDYSALYYHYLSLAENGMKVMQVADNFTYKKVFYSIRGLLSAELALQENMPALLITDLFAQIDPNDPLRNWAENYLEIKKQQKEKALLSENEQCEILKQLELKQTQLAAQNIQKANRREQLDQYLTDYSQYLKQHFYG</sequence>
<keyword evidence="2" id="KW-1185">Reference proteome</keyword>
<dbReference type="PANTHER" id="PTHR34817">
    <property type="entry name" value="NUCLEOTIDYLTRANSFERASE"/>
    <property type="match status" value="1"/>
</dbReference>
<name>V2UW05_9GAMM</name>
<evidence type="ECO:0000313" key="2">
    <source>
        <dbReference type="Proteomes" id="UP000018418"/>
    </source>
</evidence>
<comment type="caution">
    <text evidence="1">The sequence shown here is derived from an EMBL/GenBank/DDBJ whole genome shotgun (WGS) entry which is preliminary data.</text>
</comment>
<dbReference type="EMBL" id="AYEU01000002">
    <property type="protein sequence ID" value="ESK52825.1"/>
    <property type="molecule type" value="Genomic_DNA"/>
</dbReference>
<protein>
    <recommendedName>
        <fullName evidence="3">Nucleotidyltransferase</fullName>
    </recommendedName>
</protein>
<dbReference type="PATRIC" id="fig|1341683.3.peg.213"/>